<dbReference type="GO" id="GO:0005886">
    <property type="term" value="C:plasma membrane"/>
    <property type="evidence" value="ECO:0007669"/>
    <property type="project" value="TreeGrafter"/>
</dbReference>
<dbReference type="Pfam" id="PF02949">
    <property type="entry name" value="7tm_6"/>
    <property type="match status" value="1"/>
</dbReference>
<dbReference type="InterPro" id="IPR004117">
    <property type="entry name" value="7tm6_olfct_rcpt"/>
</dbReference>
<keyword evidence="3 12" id="KW-0812">Transmembrane</keyword>
<keyword evidence="4" id="KW-0552">Olfaction</keyword>
<reference evidence="13" key="2">
    <citation type="submission" date="2020-05" db="UniProtKB">
        <authorList>
            <consortium name="EnsemblMetazoa"/>
        </authorList>
    </citation>
    <scope>IDENTIFICATION</scope>
    <source>
        <strain evidence="13">CM1001059</strain>
    </source>
</reference>
<comment type="subcellular location">
    <subcellularLocation>
        <location evidence="1">Membrane</location>
        <topology evidence="1">Multi-pass membrane protein</topology>
    </subcellularLocation>
</comment>
<organism evidence="13 14">
    <name type="scientific">Anopheles melas</name>
    <dbReference type="NCBI Taxonomy" id="34690"/>
    <lineage>
        <taxon>Eukaryota</taxon>
        <taxon>Metazoa</taxon>
        <taxon>Ecdysozoa</taxon>
        <taxon>Arthropoda</taxon>
        <taxon>Hexapoda</taxon>
        <taxon>Insecta</taxon>
        <taxon>Pterygota</taxon>
        <taxon>Neoptera</taxon>
        <taxon>Endopterygota</taxon>
        <taxon>Diptera</taxon>
        <taxon>Nematocera</taxon>
        <taxon>Culicoidea</taxon>
        <taxon>Culicidae</taxon>
        <taxon>Anophelinae</taxon>
        <taxon>Anopheles</taxon>
    </lineage>
</organism>
<evidence type="ECO:0008006" key="15">
    <source>
        <dbReference type="Google" id="ProtNLM"/>
    </source>
</evidence>
<evidence type="ECO:0000256" key="12">
    <source>
        <dbReference type="SAM" id="Phobius"/>
    </source>
</evidence>
<accession>A0A182TV04</accession>
<dbReference type="VEuPathDB" id="VectorBase:AMEC008788"/>
<proteinExistence type="inferred from homology"/>
<dbReference type="GO" id="GO:0007165">
    <property type="term" value="P:signal transduction"/>
    <property type="evidence" value="ECO:0007669"/>
    <property type="project" value="UniProtKB-KW"/>
</dbReference>
<protein>
    <recommendedName>
        <fullName evidence="15">Odorant receptor</fullName>
    </recommendedName>
</protein>
<keyword evidence="6 12" id="KW-0472">Membrane</keyword>
<feature type="transmembrane region" description="Helical" evidence="12">
    <location>
        <begin position="306"/>
        <end position="329"/>
    </location>
</feature>
<name>A0A182TV04_9DIPT</name>
<evidence type="ECO:0000313" key="13">
    <source>
        <dbReference type="EnsemblMetazoa" id="AMEC008788-PA"/>
    </source>
</evidence>
<evidence type="ECO:0000256" key="5">
    <source>
        <dbReference type="ARBA" id="ARBA00022989"/>
    </source>
</evidence>
<feature type="transmembrane region" description="Helical" evidence="12">
    <location>
        <begin position="125"/>
        <end position="146"/>
    </location>
</feature>
<keyword evidence="7" id="KW-0675">Receptor</keyword>
<evidence type="ECO:0000256" key="2">
    <source>
        <dbReference type="ARBA" id="ARBA00022606"/>
    </source>
</evidence>
<comment type="function">
    <text evidence="9">Odorant receptor which mediates acceptance or avoidance behavior, depending on its substrates. The odorant receptor repertoire encodes a large collection of odor stimuli that vary widely in identity, intensity, and duration. May form a complex with Orco to form odorant-sensing units, providing sensitive and prolonged odorant signaling and calcium permeability.</text>
</comment>
<evidence type="ECO:0000256" key="11">
    <source>
        <dbReference type="ARBA" id="ARBA00038679"/>
    </source>
</evidence>
<comment type="subunit">
    <text evidence="11">Interacts with Orco. Complexes exist early in the endomembrane system in olfactory sensory neurons (OSNs), coupling these complexes to the conserved ciliary trafficking pathway.</text>
</comment>
<comment type="similarity">
    <text evidence="10">Belongs to the insect chemoreceptor superfamily. Heteromeric odorant receptor channel (TC 1.A.69) family. Or2a subfamily.</text>
</comment>
<evidence type="ECO:0000256" key="3">
    <source>
        <dbReference type="ARBA" id="ARBA00022692"/>
    </source>
</evidence>
<evidence type="ECO:0000256" key="9">
    <source>
        <dbReference type="ARBA" id="ARBA00037764"/>
    </source>
</evidence>
<evidence type="ECO:0000256" key="8">
    <source>
        <dbReference type="ARBA" id="ARBA00023224"/>
    </source>
</evidence>
<dbReference type="Proteomes" id="UP000075902">
    <property type="component" value="Unassembled WGS sequence"/>
</dbReference>
<feature type="transmembrane region" description="Helical" evidence="12">
    <location>
        <begin position="186"/>
        <end position="207"/>
    </location>
</feature>
<evidence type="ECO:0000256" key="10">
    <source>
        <dbReference type="ARBA" id="ARBA00037946"/>
    </source>
</evidence>
<dbReference type="PANTHER" id="PTHR21137:SF37">
    <property type="entry name" value="ODORANT RECEPTOR 46A, ISOFORM B-RELATED"/>
    <property type="match status" value="1"/>
</dbReference>
<keyword evidence="8" id="KW-0807">Transducer</keyword>
<dbReference type="GO" id="GO:0004984">
    <property type="term" value="F:olfactory receptor activity"/>
    <property type="evidence" value="ECO:0007669"/>
    <property type="project" value="InterPro"/>
</dbReference>
<dbReference type="PANTHER" id="PTHR21137">
    <property type="entry name" value="ODORANT RECEPTOR"/>
    <property type="match status" value="1"/>
</dbReference>
<dbReference type="AlphaFoldDB" id="A0A182TV04"/>
<feature type="transmembrane region" description="Helical" evidence="12">
    <location>
        <begin position="94"/>
        <end position="113"/>
    </location>
</feature>
<evidence type="ECO:0000256" key="1">
    <source>
        <dbReference type="ARBA" id="ARBA00004141"/>
    </source>
</evidence>
<keyword evidence="2" id="KW-0716">Sensory transduction</keyword>
<keyword evidence="5 12" id="KW-1133">Transmembrane helix</keyword>
<feature type="transmembrane region" description="Helical" evidence="12">
    <location>
        <begin position="341"/>
        <end position="360"/>
    </location>
</feature>
<sequence>MYMMYRTSCSNVCITNTLSDSVNRINVDHLIASSVTQSVNQSTFKSATRNTCLKRYLPMYDPGRFIFPMRFSMWAWKVCGFFNAPVPKSVAYRVYCYAFYSCIMAVYLFVLLLNVFVPQPFEQRVFFIMYIFLTETAMILKTLTIYRHFNIVWSLYETTLGVSFQPRDEQERGLQQRRLAVFTRWYYTYILVSHMAAFGTGSHLLSAEYRMPFFPWFFAVPYGEDAHVAYYTIFAYQSFGMYFHMLLNTAGDTQLCYMMHMIGIQLELLGKRFRNLNNSEEFDRSFVPLVQHYNKIHRMMCRVQNLFSPAYFVQFSVSGLVICASAYQVASMLNLNDFSKLMNVFYMMSMTMQIGLPCYYGNEVTLKSYALTNAIYSSRWYDMPQSNRKSVQMFLVRTNKPFAVAAFVVNVRNGRIEPKIHLNDIAKQGHHDEPEREVVQYVGHLPLYLTAVQIDQG</sequence>
<dbReference type="EnsemblMetazoa" id="AMEC008788-RA">
    <property type="protein sequence ID" value="AMEC008788-PA"/>
    <property type="gene ID" value="AMEC008788"/>
</dbReference>
<evidence type="ECO:0000256" key="7">
    <source>
        <dbReference type="ARBA" id="ARBA00023170"/>
    </source>
</evidence>
<feature type="transmembrane region" description="Helical" evidence="12">
    <location>
        <begin position="227"/>
        <end position="247"/>
    </location>
</feature>
<evidence type="ECO:0000256" key="6">
    <source>
        <dbReference type="ARBA" id="ARBA00023136"/>
    </source>
</evidence>
<dbReference type="GO" id="GO:0005549">
    <property type="term" value="F:odorant binding"/>
    <property type="evidence" value="ECO:0007669"/>
    <property type="project" value="InterPro"/>
</dbReference>
<evidence type="ECO:0000313" key="14">
    <source>
        <dbReference type="Proteomes" id="UP000075902"/>
    </source>
</evidence>
<reference evidence="14" key="1">
    <citation type="submission" date="2014-01" db="EMBL/GenBank/DDBJ databases">
        <title>The Genome Sequence of Anopheles melas CM1001059_A (V2).</title>
        <authorList>
            <consortium name="The Broad Institute Genomics Platform"/>
            <person name="Neafsey D.E."/>
            <person name="Besansky N."/>
            <person name="Howell P."/>
            <person name="Walton C."/>
            <person name="Young S.K."/>
            <person name="Zeng Q."/>
            <person name="Gargeya S."/>
            <person name="Fitzgerald M."/>
            <person name="Haas B."/>
            <person name="Abouelleil A."/>
            <person name="Allen A.W."/>
            <person name="Alvarado L."/>
            <person name="Arachchi H.M."/>
            <person name="Berlin A.M."/>
            <person name="Chapman S.B."/>
            <person name="Gainer-Dewar J."/>
            <person name="Goldberg J."/>
            <person name="Griggs A."/>
            <person name="Gujja S."/>
            <person name="Hansen M."/>
            <person name="Howarth C."/>
            <person name="Imamovic A."/>
            <person name="Ireland A."/>
            <person name="Larimer J."/>
            <person name="McCowan C."/>
            <person name="Murphy C."/>
            <person name="Pearson M."/>
            <person name="Poon T.W."/>
            <person name="Priest M."/>
            <person name="Roberts A."/>
            <person name="Saif S."/>
            <person name="Shea T."/>
            <person name="Sisk P."/>
            <person name="Sykes S."/>
            <person name="Wortman J."/>
            <person name="Nusbaum C."/>
            <person name="Birren B."/>
        </authorList>
    </citation>
    <scope>NUCLEOTIDE SEQUENCE [LARGE SCALE GENOMIC DNA]</scope>
    <source>
        <strain evidence="14">CM1001059</strain>
    </source>
</reference>
<keyword evidence="14" id="KW-1185">Reference proteome</keyword>
<evidence type="ECO:0000256" key="4">
    <source>
        <dbReference type="ARBA" id="ARBA00022725"/>
    </source>
</evidence>